<proteinExistence type="predicted"/>
<evidence type="ECO:0000313" key="2">
    <source>
        <dbReference type="Proteomes" id="UP001017257"/>
    </source>
</evidence>
<evidence type="ECO:0008006" key="3">
    <source>
        <dbReference type="Google" id="ProtNLM"/>
    </source>
</evidence>
<protein>
    <recommendedName>
        <fullName evidence="3">DUF1127 domain-containing protein</fullName>
    </recommendedName>
</protein>
<keyword evidence="2" id="KW-1185">Reference proteome</keyword>
<gene>
    <name evidence="1" type="ORF">HPT29_026700</name>
</gene>
<dbReference type="Proteomes" id="UP001017257">
    <property type="component" value="Plasmid pR24_1"/>
</dbReference>
<evidence type="ECO:0000313" key="1">
    <source>
        <dbReference type="EMBL" id="UVF22273.1"/>
    </source>
</evidence>
<keyword evidence="1" id="KW-0614">Plasmid</keyword>
<dbReference type="RefSeq" id="WP_173945403.1">
    <property type="nucleotide sequence ID" value="NZ_CP102846.1"/>
</dbReference>
<accession>A0ABY5RZ08</accession>
<sequence>MNPTVFPLPFVGLAFRFEFVRVPRRPANDHARPVATNELDHLLRHELQQALRHELSPHMLRDVGLDHSRTD</sequence>
<organism evidence="1 2">
    <name type="scientific">Microvirga terrae</name>
    <dbReference type="NCBI Taxonomy" id="2740529"/>
    <lineage>
        <taxon>Bacteria</taxon>
        <taxon>Pseudomonadati</taxon>
        <taxon>Pseudomonadota</taxon>
        <taxon>Alphaproteobacteria</taxon>
        <taxon>Hyphomicrobiales</taxon>
        <taxon>Methylobacteriaceae</taxon>
        <taxon>Microvirga</taxon>
    </lineage>
</organism>
<dbReference type="EMBL" id="CP102846">
    <property type="protein sequence ID" value="UVF22273.1"/>
    <property type="molecule type" value="Genomic_DNA"/>
</dbReference>
<geneLocation type="plasmid" evidence="1 2">
    <name>pR24_1</name>
</geneLocation>
<reference evidence="1" key="1">
    <citation type="submission" date="2022-08" db="EMBL/GenBank/DDBJ databases">
        <title>Microvirga terrae sp. nov., isolated from soil.</title>
        <authorList>
            <person name="Kim K.H."/>
            <person name="Seo Y.L."/>
            <person name="Kim J.M."/>
            <person name="Lee J.K."/>
            <person name="Han D.M."/>
            <person name="Jeon C.O."/>
        </authorList>
    </citation>
    <scope>NUCLEOTIDE SEQUENCE</scope>
    <source>
        <strain evidence="1">R24</strain>
        <plasmid evidence="1">pR24_1</plasmid>
    </source>
</reference>
<name>A0ABY5RZ08_9HYPH</name>